<evidence type="ECO:0000256" key="3">
    <source>
        <dbReference type="ARBA" id="ARBA00022692"/>
    </source>
</evidence>
<gene>
    <name evidence="7" type="ORF">PAN31108_03628</name>
</gene>
<feature type="transmembrane region" description="Helical" evidence="6">
    <location>
        <begin position="6"/>
        <end position="25"/>
    </location>
</feature>
<keyword evidence="7" id="KW-0547">Nucleotide-binding</keyword>
<evidence type="ECO:0000256" key="4">
    <source>
        <dbReference type="ARBA" id="ARBA00022989"/>
    </source>
</evidence>
<dbReference type="RefSeq" id="WP_150670210.1">
    <property type="nucleotide sequence ID" value="NZ_CABPSB010000014.1"/>
</dbReference>
<feature type="transmembrane region" description="Helical" evidence="6">
    <location>
        <begin position="249"/>
        <end position="268"/>
    </location>
</feature>
<accession>A0A5E4X3U9</accession>
<protein>
    <submittedName>
        <fullName evidence="7">ABC transporter ATP-binding protein</fullName>
    </submittedName>
</protein>
<keyword evidence="8" id="KW-1185">Reference proteome</keyword>
<dbReference type="Pfam" id="PF02653">
    <property type="entry name" value="BPD_transp_2"/>
    <property type="match status" value="1"/>
</dbReference>
<dbReference type="PANTHER" id="PTHR30482:SF20">
    <property type="entry name" value="HIGH-AFFINITY BRANCHED-CHAIN AMINO ACID TRANSPORT SYSTEM PERMEASE PROTEIN LIVM"/>
    <property type="match status" value="1"/>
</dbReference>
<evidence type="ECO:0000256" key="1">
    <source>
        <dbReference type="ARBA" id="ARBA00004651"/>
    </source>
</evidence>
<name>A0A5E4X3U9_9BURK</name>
<feature type="transmembrane region" description="Helical" evidence="6">
    <location>
        <begin position="56"/>
        <end position="79"/>
    </location>
</feature>
<comment type="subcellular location">
    <subcellularLocation>
        <location evidence="1">Cell membrane</location>
        <topology evidence="1">Multi-pass membrane protein</topology>
    </subcellularLocation>
</comment>
<feature type="transmembrane region" description="Helical" evidence="6">
    <location>
        <begin position="125"/>
        <end position="144"/>
    </location>
</feature>
<dbReference type="GO" id="GO:0005886">
    <property type="term" value="C:plasma membrane"/>
    <property type="evidence" value="ECO:0007669"/>
    <property type="project" value="UniProtKB-SubCell"/>
</dbReference>
<feature type="transmembrane region" description="Helical" evidence="6">
    <location>
        <begin position="86"/>
        <end position="105"/>
    </location>
</feature>
<feature type="transmembrane region" description="Helical" evidence="6">
    <location>
        <begin position="208"/>
        <end position="237"/>
    </location>
</feature>
<dbReference type="AlphaFoldDB" id="A0A5E4X3U9"/>
<keyword evidence="5 6" id="KW-0472">Membrane</keyword>
<dbReference type="EMBL" id="CABPSB010000014">
    <property type="protein sequence ID" value="VVE30974.1"/>
    <property type="molecule type" value="Genomic_DNA"/>
</dbReference>
<keyword evidence="2" id="KW-1003">Cell membrane</keyword>
<dbReference type="OrthoDB" id="9814461at2"/>
<sequence>MGAYETALVILIGVHIVLAVSLNLISGLCGQVSLGHAAFFGIGAYTTAVLSKLGFAIWVTLPASMTFAGICGAIVGFCSLRVRDDFLAIATMAAGFLFLGIVRTSEALGGELGLSRIPDAGFGDGFVYFVIVCTALVVGFCVYIKRSWLGYAFSAVGADEIASRSIGINSADFKLTAFGIGTALAGVAGCLYAYFLGTVDPQSFGFPVSIMILAMVVIGGMGSIGGSVLAAVLLTLLPEWLRFVSSYKLLVFGGLLFVMMRFLPRGIAPCLRLDAWRLRTGRAA</sequence>
<dbReference type="Proteomes" id="UP000406256">
    <property type="component" value="Unassembled WGS sequence"/>
</dbReference>
<dbReference type="GO" id="GO:0015658">
    <property type="term" value="F:branched-chain amino acid transmembrane transporter activity"/>
    <property type="evidence" value="ECO:0007669"/>
    <property type="project" value="InterPro"/>
</dbReference>
<dbReference type="PANTHER" id="PTHR30482">
    <property type="entry name" value="HIGH-AFFINITY BRANCHED-CHAIN AMINO ACID TRANSPORT SYSTEM PERMEASE"/>
    <property type="match status" value="1"/>
</dbReference>
<organism evidence="7 8">
    <name type="scientific">Pandoraea anhela</name>
    <dbReference type="NCBI Taxonomy" id="2508295"/>
    <lineage>
        <taxon>Bacteria</taxon>
        <taxon>Pseudomonadati</taxon>
        <taxon>Pseudomonadota</taxon>
        <taxon>Betaproteobacteria</taxon>
        <taxon>Burkholderiales</taxon>
        <taxon>Burkholderiaceae</taxon>
        <taxon>Pandoraea</taxon>
    </lineage>
</organism>
<proteinExistence type="predicted"/>
<dbReference type="InterPro" id="IPR043428">
    <property type="entry name" value="LivM-like"/>
</dbReference>
<keyword evidence="7" id="KW-0067">ATP-binding</keyword>
<keyword evidence="4 6" id="KW-1133">Transmembrane helix</keyword>
<feature type="transmembrane region" description="Helical" evidence="6">
    <location>
        <begin position="175"/>
        <end position="196"/>
    </location>
</feature>
<evidence type="ECO:0000313" key="7">
    <source>
        <dbReference type="EMBL" id="VVE30974.1"/>
    </source>
</evidence>
<dbReference type="InterPro" id="IPR001851">
    <property type="entry name" value="ABC_transp_permease"/>
</dbReference>
<reference evidence="7 8" key="1">
    <citation type="submission" date="2019-08" db="EMBL/GenBank/DDBJ databases">
        <authorList>
            <person name="Peeters C."/>
        </authorList>
    </citation>
    <scope>NUCLEOTIDE SEQUENCE [LARGE SCALE GENOMIC DNA]</scope>
    <source>
        <strain evidence="7 8">LMG 31108</strain>
    </source>
</reference>
<evidence type="ECO:0000313" key="8">
    <source>
        <dbReference type="Proteomes" id="UP000406256"/>
    </source>
</evidence>
<dbReference type="CDD" id="cd06581">
    <property type="entry name" value="TM_PBP1_LivM_like"/>
    <property type="match status" value="1"/>
</dbReference>
<evidence type="ECO:0000256" key="2">
    <source>
        <dbReference type="ARBA" id="ARBA00022475"/>
    </source>
</evidence>
<evidence type="ECO:0000256" key="6">
    <source>
        <dbReference type="SAM" id="Phobius"/>
    </source>
</evidence>
<dbReference type="GO" id="GO:0005524">
    <property type="term" value="F:ATP binding"/>
    <property type="evidence" value="ECO:0007669"/>
    <property type="project" value="UniProtKB-KW"/>
</dbReference>
<keyword evidence="3 6" id="KW-0812">Transmembrane</keyword>
<evidence type="ECO:0000256" key="5">
    <source>
        <dbReference type="ARBA" id="ARBA00023136"/>
    </source>
</evidence>